<evidence type="ECO:0000313" key="2">
    <source>
        <dbReference type="Proteomes" id="UP000694621"/>
    </source>
</evidence>
<accession>A0A8B9JF21</accession>
<organism evidence="1 2">
    <name type="scientific">Astyanax mexicanus</name>
    <name type="common">Blind cave fish</name>
    <name type="synonym">Astyanax fasciatus mexicanus</name>
    <dbReference type="NCBI Taxonomy" id="7994"/>
    <lineage>
        <taxon>Eukaryota</taxon>
        <taxon>Metazoa</taxon>
        <taxon>Chordata</taxon>
        <taxon>Craniata</taxon>
        <taxon>Vertebrata</taxon>
        <taxon>Euteleostomi</taxon>
        <taxon>Actinopterygii</taxon>
        <taxon>Neopterygii</taxon>
        <taxon>Teleostei</taxon>
        <taxon>Ostariophysi</taxon>
        <taxon>Characiformes</taxon>
        <taxon>Characoidei</taxon>
        <taxon>Acestrorhamphidae</taxon>
        <taxon>Acestrorhamphinae</taxon>
        <taxon>Astyanax</taxon>
    </lineage>
</organism>
<dbReference type="Proteomes" id="UP000694621">
    <property type="component" value="Unplaced"/>
</dbReference>
<dbReference type="PANTHER" id="PTHR34488">
    <property type="entry name" value="SI:CH211-245H14.1-RELATED"/>
    <property type="match status" value="1"/>
</dbReference>
<sequence>RDRFFPGLKEMSVEECDAVLVFCPIVSRAGTDISAALQKLDAYKESKPTVLVILHQTLNPEFFVPENSRSVNRENTLTVDCLFQEGKGLLRCDRNQEALDKVTQWIRPLIVCLNPSPNLSLSDRRHELGLAGISTAFLGLCQVRWKEMVCVLM</sequence>
<evidence type="ECO:0000313" key="1">
    <source>
        <dbReference type="Ensembl" id="ENSAMXP00005020608.1"/>
    </source>
</evidence>
<dbReference type="Ensembl" id="ENSAMXT00005022780.1">
    <property type="protein sequence ID" value="ENSAMXP00005020608.1"/>
    <property type="gene ID" value="ENSAMXG00005010672.1"/>
</dbReference>
<name>A0A8B9JF21_ASTMX</name>
<dbReference type="PANTHER" id="PTHR34488:SF1">
    <property type="entry name" value="SI:CH211-245H14.1-RELATED"/>
    <property type="match status" value="1"/>
</dbReference>
<proteinExistence type="predicted"/>
<protein>
    <submittedName>
        <fullName evidence="1">Uncharacterized protein</fullName>
    </submittedName>
</protein>
<dbReference type="AlphaFoldDB" id="A0A8B9JF21"/>
<reference evidence="1" key="1">
    <citation type="submission" date="2025-08" db="UniProtKB">
        <authorList>
            <consortium name="Ensembl"/>
        </authorList>
    </citation>
    <scope>IDENTIFICATION</scope>
</reference>